<dbReference type="HOGENOM" id="CLU_093932_0_1_1"/>
<evidence type="ECO:0000313" key="16">
    <source>
        <dbReference type="Proteomes" id="UP000001744"/>
    </source>
</evidence>
<comment type="similarity">
    <text evidence="9 12">Belongs to the archaeal rpoM/eukaryotic RPA12/RPB9/RPC11 RNA polymerase family.</text>
</comment>
<comment type="function">
    <text evidence="9">DNA-dependent RNA polymerase catalyzes the transcription of DNA into RNA using the four ribonucleoside triphosphates as substrates.</text>
</comment>
<evidence type="ECO:0000256" key="1">
    <source>
        <dbReference type="ARBA" id="ARBA00004604"/>
    </source>
</evidence>
<dbReference type="GO" id="GO:0005730">
    <property type="term" value="C:nucleolus"/>
    <property type="evidence" value="ECO:0007669"/>
    <property type="project" value="UniProtKB-SubCell"/>
</dbReference>
<dbReference type="PROSITE" id="PS01030">
    <property type="entry name" value="RNA_POL_M_15KD"/>
    <property type="match status" value="1"/>
</dbReference>
<evidence type="ECO:0000256" key="4">
    <source>
        <dbReference type="ARBA" id="ARBA00022723"/>
    </source>
</evidence>
<dbReference type="GO" id="GO:0003676">
    <property type="term" value="F:nucleic acid binding"/>
    <property type="evidence" value="ECO:0007669"/>
    <property type="project" value="InterPro"/>
</dbReference>
<dbReference type="FunFam" id="2.20.25.10:FF:000016">
    <property type="entry name" value="DNA-directed RNA polymerase II subunit RPB9"/>
    <property type="match status" value="1"/>
</dbReference>
<dbReference type="PIRSF" id="PIRSF005586">
    <property type="entry name" value="RNApol_RpoM"/>
    <property type="match status" value="1"/>
</dbReference>
<feature type="binding site" evidence="10">
    <location>
        <position position="32"/>
    </location>
    <ligand>
        <name>Zn(2+)</name>
        <dbReference type="ChEBI" id="CHEBI:29105"/>
        <label>1</label>
    </ligand>
</feature>
<dbReference type="InterPro" id="IPR001222">
    <property type="entry name" value="Znf_TFIIS"/>
</dbReference>
<feature type="binding site" evidence="10">
    <location>
        <position position="78"/>
    </location>
    <ligand>
        <name>Zn(2+)</name>
        <dbReference type="ChEBI" id="CHEBI:29105"/>
        <label>2</label>
    </ligand>
</feature>
<dbReference type="VEuPathDB" id="FungiDB:SJAG_00119"/>
<organism evidence="14 16">
    <name type="scientific">Schizosaccharomyces japonicus (strain yFS275 / FY16936)</name>
    <name type="common">Fission yeast</name>
    <dbReference type="NCBI Taxonomy" id="402676"/>
    <lineage>
        <taxon>Eukaryota</taxon>
        <taxon>Fungi</taxon>
        <taxon>Dikarya</taxon>
        <taxon>Ascomycota</taxon>
        <taxon>Taphrinomycotina</taxon>
        <taxon>Schizosaccharomycetes</taxon>
        <taxon>Schizosaccharomycetales</taxon>
        <taxon>Schizosaccharomycetaceae</taxon>
        <taxon>Schizosaccharomyces</taxon>
    </lineage>
</organism>
<keyword evidence="4 10" id="KW-0479">Metal-binding</keyword>
<dbReference type="GO" id="GO:0005665">
    <property type="term" value="C:RNA polymerase II, core complex"/>
    <property type="evidence" value="ECO:0000318"/>
    <property type="project" value="GO_Central"/>
</dbReference>
<dbReference type="SMART" id="SM00661">
    <property type="entry name" value="RPOL9"/>
    <property type="match status" value="1"/>
</dbReference>
<dbReference type="CDD" id="cd10508">
    <property type="entry name" value="Zn-ribbon_RPB9"/>
    <property type="match status" value="1"/>
</dbReference>
<reference evidence="14 16" key="1">
    <citation type="journal article" date="2011" name="Science">
        <title>Comparative functional genomics of the fission yeasts.</title>
        <authorList>
            <person name="Rhind N."/>
            <person name="Chen Z."/>
            <person name="Yassour M."/>
            <person name="Thompson D.A."/>
            <person name="Haas B.J."/>
            <person name="Habib N."/>
            <person name="Wapinski I."/>
            <person name="Roy S."/>
            <person name="Lin M.F."/>
            <person name="Heiman D.I."/>
            <person name="Young S.K."/>
            <person name="Furuya K."/>
            <person name="Guo Y."/>
            <person name="Pidoux A."/>
            <person name="Chen H.M."/>
            <person name="Robbertse B."/>
            <person name="Goldberg J.M."/>
            <person name="Aoki K."/>
            <person name="Bayne E.H."/>
            <person name="Berlin A.M."/>
            <person name="Desjardins C.A."/>
            <person name="Dobbs E."/>
            <person name="Dukaj L."/>
            <person name="Fan L."/>
            <person name="FitzGerald M.G."/>
            <person name="French C."/>
            <person name="Gujja S."/>
            <person name="Hansen K."/>
            <person name="Keifenheim D."/>
            <person name="Levin J.Z."/>
            <person name="Mosher R.A."/>
            <person name="Mueller C.A."/>
            <person name="Pfiffner J."/>
            <person name="Priest M."/>
            <person name="Russ C."/>
            <person name="Smialowska A."/>
            <person name="Swoboda P."/>
            <person name="Sykes S.M."/>
            <person name="Vaughn M."/>
            <person name="Vengrova S."/>
            <person name="Yoder R."/>
            <person name="Zeng Q."/>
            <person name="Allshire R."/>
            <person name="Baulcombe D."/>
            <person name="Birren B.W."/>
            <person name="Brown W."/>
            <person name="Ekwall K."/>
            <person name="Kellis M."/>
            <person name="Leatherwood J."/>
            <person name="Levin H."/>
            <person name="Margalit H."/>
            <person name="Martienssen R."/>
            <person name="Nieduszynski C.A."/>
            <person name="Spatafora J.W."/>
            <person name="Friedman N."/>
            <person name="Dalgaard J.Z."/>
            <person name="Baumann P."/>
            <person name="Niki H."/>
            <person name="Regev A."/>
            <person name="Nusbaum C."/>
        </authorList>
    </citation>
    <scope>NUCLEOTIDE SEQUENCE [LARGE SCALE GENOMIC DNA]</scope>
    <source>
        <strain evidence="16">yFS275 / FY16936</strain>
    </source>
</reference>
<feature type="binding site" evidence="10">
    <location>
        <position position="10"/>
    </location>
    <ligand>
        <name>Zn(2+)</name>
        <dbReference type="ChEBI" id="CHEBI:29105"/>
        <label>1</label>
    </ligand>
</feature>
<keyword evidence="6 10" id="KW-0862">Zinc</keyword>
<protein>
    <recommendedName>
        <fullName evidence="9">DNA-directed RNA polymerase subunit</fullName>
    </recommendedName>
</protein>
<dbReference type="GO" id="GO:0008270">
    <property type="term" value="F:zinc ion binding"/>
    <property type="evidence" value="ECO:0007669"/>
    <property type="project" value="UniProtKB-KW"/>
</dbReference>
<dbReference type="EMBL" id="KE651166">
    <property type="protein sequence ID" value="EEB05124.1"/>
    <property type="molecule type" value="Genomic_DNA"/>
</dbReference>
<dbReference type="GO" id="GO:0003968">
    <property type="term" value="F:RNA-directed RNA polymerase activity"/>
    <property type="evidence" value="ECO:0007669"/>
    <property type="project" value="EnsemblFungi"/>
</dbReference>
<feature type="zinc finger region" description="C4-type" evidence="11">
    <location>
        <begin position="7"/>
        <end position="32"/>
    </location>
</feature>
<keyword evidence="8 9" id="KW-0539">Nucleus</keyword>
<dbReference type="InterPro" id="IPR034012">
    <property type="entry name" value="Zn_ribbon_RPB9_C"/>
</dbReference>
<dbReference type="OMA" id="DTSMVLF"/>
<feature type="binding site" evidence="10">
    <location>
        <position position="75"/>
    </location>
    <ligand>
        <name>Zn(2+)</name>
        <dbReference type="ChEBI" id="CHEBI:29105"/>
        <label>2</label>
    </ligand>
</feature>
<comment type="subcellular location">
    <subcellularLocation>
        <location evidence="1">Nucleus</location>
        <location evidence="1">Nucleolus</location>
    </subcellularLocation>
</comment>
<evidence type="ECO:0000256" key="11">
    <source>
        <dbReference type="PIRSR" id="PIRSR005586-2"/>
    </source>
</evidence>
<dbReference type="PANTHER" id="PTHR11239">
    <property type="entry name" value="DNA-DIRECTED RNA POLYMERASE"/>
    <property type="match status" value="1"/>
</dbReference>
<feature type="binding site" evidence="10">
    <location>
        <position position="103"/>
    </location>
    <ligand>
        <name>Zn(2+)</name>
        <dbReference type="ChEBI" id="CHEBI:29105"/>
        <label>2</label>
    </ligand>
</feature>
<keyword evidence="5 11" id="KW-0863">Zinc-finger</keyword>
<comment type="subunit">
    <text evidence="2">Component of the RNA polymerase II (Pol II) complex consisting of 12 subunits.</text>
</comment>
<proteinExistence type="inferred from homology"/>
<dbReference type="InterPro" id="IPR012164">
    <property type="entry name" value="Rpa12/Rpb9/Rpc10/TFS"/>
</dbReference>
<accession>B6JXI0</accession>
<dbReference type="SUPFAM" id="SSF57783">
    <property type="entry name" value="Zinc beta-ribbon"/>
    <property type="match status" value="2"/>
</dbReference>
<dbReference type="STRING" id="402676.B6JXI0"/>
<evidence type="ECO:0000313" key="15">
    <source>
        <dbReference type="JaponicusDB" id="SJAG_00119"/>
    </source>
</evidence>
<feature type="domain" description="TFIIS-type" evidence="13">
    <location>
        <begin position="71"/>
        <end position="111"/>
    </location>
</feature>
<dbReference type="GO" id="GO:0006283">
    <property type="term" value="P:transcription-coupled nucleotide-excision repair"/>
    <property type="evidence" value="ECO:0000318"/>
    <property type="project" value="GO_Central"/>
</dbReference>
<evidence type="ECO:0000256" key="12">
    <source>
        <dbReference type="RuleBase" id="RU003474"/>
    </source>
</evidence>
<name>B6JXI0_SCHJY</name>
<dbReference type="GO" id="GO:0003899">
    <property type="term" value="F:DNA-directed RNA polymerase activity"/>
    <property type="evidence" value="ECO:0007669"/>
    <property type="project" value="InterPro"/>
</dbReference>
<gene>
    <name evidence="15" type="primary">rpb9</name>
    <name evidence="14" type="ORF">SJAG_00119</name>
</gene>
<dbReference type="Pfam" id="PF02150">
    <property type="entry name" value="Zn_ribbon_RPB9"/>
    <property type="match status" value="1"/>
</dbReference>
<evidence type="ECO:0000313" key="14">
    <source>
        <dbReference type="EMBL" id="EEB05124.1"/>
    </source>
</evidence>
<dbReference type="Gene3D" id="2.20.25.10">
    <property type="match status" value="2"/>
</dbReference>
<evidence type="ECO:0000256" key="9">
    <source>
        <dbReference type="PIRNR" id="PIRNR005586"/>
    </source>
</evidence>
<evidence type="ECO:0000256" key="2">
    <source>
        <dbReference type="ARBA" id="ARBA00011730"/>
    </source>
</evidence>
<feature type="binding site" evidence="10">
    <location>
        <position position="106"/>
    </location>
    <ligand>
        <name>Zn(2+)</name>
        <dbReference type="ChEBI" id="CHEBI:29105"/>
        <label>2</label>
    </ligand>
</feature>
<dbReference type="FunFam" id="2.20.25.10:FF:000008">
    <property type="entry name" value="DNA-directed RNA polymerase II subunit RPB9"/>
    <property type="match status" value="1"/>
</dbReference>
<sequence length="112" mass="12941">MSNFQYCIECNNMLYPREDKVNRTLRLACRNCDYSEVAAGSMVYRHELMNSTGETAGVTQDVASDPTLPRTEKECKRCHQSECVFFQSQSRRADTKMTLFFVCAYCGFIFED</sequence>
<dbReference type="InterPro" id="IPR019761">
    <property type="entry name" value="DNA-dir_RNA_pol-M_15_CS"/>
</dbReference>
<evidence type="ECO:0000256" key="10">
    <source>
        <dbReference type="PIRSR" id="PIRSR005586-1"/>
    </source>
</evidence>
<evidence type="ECO:0000259" key="13">
    <source>
        <dbReference type="PROSITE" id="PS51133"/>
    </source>
</evidence>
<evidence type="ECO:0000256" key="8">
    <source>
        <dbReference type="ARBA" id="ARBA00023242"/>
    </source>
</evidence>
<dbReference type="GO" id="GO:0006367">
    <property type="term" value="P:transcription initiation at RNA polymerase II promoter"/>
    <property type="evidence" value="ECO:0000318"/>
    <property type="project" value="GO_Central"/>
</dbReference>
<dbReference type="Pfam" id="PF01096">
    <property type="entry name" value="Zn_ribbon_TFIIS"/>
    <property type="match status" value="1"/>
</dbReference>
<keyword evidence="16" id="KW-1185">Reference proteome</keyword>
<feature type="binding site" evidence="10">
    <location>
        <position position="29"/>
    </location>
    <ligand>
        <name>Zn(2+)</name>
        <dbReference type="ChEBI" id="CHEBI:29105"/>
        <label>1</label>
    </ligand>
</feature>
<dbReference type="PANTHER" id="PTHR11239:SF1">
    <property type="entry name" value="DNA-DIRECTED RNA POLYMERASE II SUBUNIT RPB9"/>
    <property type="match status" value="1"/>
</dbReference>
<feature type="binding site" evidence="10">
    <location>
        <position position="7"/>
    </location>
    <ligand>
        <name>Zn(2+)</name>
        <dbReference type="ChEBI" id="CHEBI:29105"/>
        <label>1</label>
    </ligand>
</feature>
<dbReference type="RefSeq" id="XP_002171417.1">
    <property type="nucleotide sequence ID" value="XM_002171381.1"/>
</dbReference>
<keyword evidence="3 9" id="KW-0240">DNA-directed RNA polymerase</keyword>
<dbReference type="Proteomes" id="UP000001744">
    <property type="component" value="Unassembled WGS sequence"/>
</dbReference>
<evidence type="ECO:0000256" key="5">
    <source>
        <dbReference type="ARBA" id="ARBA00022771"/>
    </source>
</evidence>
<dbReference type="GO" id="GO:0001193">
    <property type="term" value="P:maintenance of transcriptional fidelity during transcription elongation by RNA polymerase II"/>
    <property type="evidence" value="ECO:0000318"/>
    <property type="project" value="GO_Central"/>
</dbReference>
<dbReference type="AlphaFoldDB" id="B6JXI0"/>
<evidence type="ECO:0000256" key="3">
    <source>
        <dbReference type="ARBA" id="ARBA00022478"/>
    </source>
</evidence>
<dbReference type="eggNOG" id="KOG2691">
    <property type="taxonomic scope" value="Eukaryota"/>
</dbReference>
<dbReference type="SMART" id="SM00440">
    <property type="entry name" value="ZnF_C2C2"/>
    <property type="match status" value="1"/>
</dbReference>
<keyword evidence="7 9" id="KW-0804">Transcription</keyword>
<dbReference type="JaponicusDB" id="SJAG_00119">
    <property type="gene designation" value="rpb9"/>
</dbReference>
<dbReference type="GeneID" id="7049685"/>
<dbReference type="OrthoDB" id="282270at2759"/>
<dbReference type="InterPro" id="IPR001529">
    <property type="entry name" value="Zn_ribbon_RPB9"/>
</dbReference>
<evidence type="ECO:0000256" key="6">
    <source>
        <dbReference type="ARBA" id="ARBA00022833"/>
    </source>
</evidence>
<evidence type="ECO:0000256" key="7">
    <source>
        <dbReference type="ARBA" id="ARBA00023163"/>
    </source>
</evidence>
<dbReference type="PROSITE" id="PS51133">
    <property type="entry name" value="ZF_TFIIS_2"/>
    <property type="match status" value="1"/>
</dbReference>